<protein>
    <recommendedName>
        <fullName evidence="3">KIF-binding protein</fullName>
    </recommendedName>
</protein>
<comment type="caution">
    <text evidence="1">The sequence shown here is derived from an EMBL/GenBank/DDBJ whole genome shotgun (WGS) entry which is preliminary data.</text>
</comment>
<evidence type="ECO:0000313" key="1">
    <source>
        <dbReference type="EMBL" id="KAK9786591.1"/>
    </source>
</evidence>
<dbReference type="EMBL" id="JALJOQ010000268">
    <property type="protein sequence ID" value="KAK9786591.1"/>
    <property type="molecule type" value="Genomic_DNA"/>
</dbReference>
<evidence type="ECO:0008006" key="3">
    <source>
        <dbReference type="Google" id="ProtNLM"/>
    </source>
</evidence>
<reference evidence="1 2" key="1">
    <citation type="journal article" date="2024" name="Nat. Commun.">
        <title>Phylogenomics reveals the evolutionary origins of lichenization in chlorophyte algae.</title>
        <authorList>
            <person name="Puginier C."/>
            <person name="Libourel C."/>
            <person name="Otte J."/>
            <person name="Skaloud P."/>
            <person name="Haon M."/>
            <person name="Grisel S."/>
            <person name="Petersen M."/>
            <person name="Berrin J.G."/>
            <person name="Delaux P.M."/>
            <person name="Dal Grande F."/>
            <person name="Keller J."/>
        </authorList>
    </citation>
    <scope>NUCLEOTIDE SEQUENCE [LARGE SCALE GENOMIC DNA]</scope>
    <source>
        <strain evidence="1 2">SAG 2036</strain>
    </source>
</reference>
<keyword evidence="2" id="KW-1185">Reference proteome</keyword>
<sequence length="419" mass="47469">MPRKAPSAKGPGSRSVRCRERGNVLFKRLCDDLDPLSFERTAGETLKRYASALEFATTDEETSSALRNSGACVLKLADRRHHSSGKLPLFIEALGWQVRAAKYLGQRQSAWSDGLTQTHEETLQTFRDTITELSQEREEISWAHKLITAMSSAELPGPLATSTVLELMSQGGEEFRAFVPDNDDFSCQEMHDELVDDVRMHLSICESGKVRMQADQRLHESLHGDETLDMDGVWQAADSYKHAVIITRGLDIASEAQALSRLAMLYQGILKDDAKAAQNTKRSVELAHTLPHQAFGEKWYQDVSQALHKMQFEATQREDSERQKKRQPILKELKTELEDLLFASDQGTVKLISHLYKNHPPSDPSHKEPDYSPGSMREALQTAILHYQPDKSLQDLDKRYIFCEEAVKHLTEKYELFKG</sequence>
<name>A0AAW1NHI6_9CHLO</name>
<dbReference type="Proteomes" id="UP001465755">
    <property type="component" value="Unassembled WGS sequence"/>
</dbReference>
<accession>A0AAW1NHI6</accession>
<proteinExistence type="predicted"/>
<organism evidence="1 2">
    <name type="scientific">Symbiochloris irregularis</name>
    <dbReference type="NCBI Taxonomy" id="706552"/>
    <lineage>
        <taxon>Eukaryota</taxon>
        <taxon>Viridiplantae</taxon>
        <taxon>Chlorophyta</taxon>
        <taxon>core chlorophytes</taxon>
        <taxon>Trebouxiophyceae</taxon>
        <taxon>Trebouxiales</taxon>
        <taxon>Trebouxiaceae</taxon>
        <taxon>Symbiochloris</taxon>
    </lineage>
</organism>
<evidence type="ECO:0000313" key="2">
    <source>
        <dbReference type="Proteomes" id="UP001465755"/>
    </source>
</evidence>
<dbReference type="AlphaFoldDB" id="A0AAW1NHI6"/>
<gene>
    <name evidence="1" type="ORF">WJX73_006944</name>
</gene>